<evidence type="ECO:0000313" key="2">
    <source>
        <dbReference type="EMBL" id="MBM3095435.1"/>
    </source>
</evidence>
<dbReference type="Proteomes" id="UP000744980">
    <property type="component" value="Unassembled WGS sequence"/>
</dbReference>
<evidence type="ECO:0000313" key="3">
    <source>
        <dbReference type="Proteomes" id="UP000744980"/>
    </source>
</evidence>
<gene>
    <name evidence="2" type="ORF">GFB56_32450</name>
</gene>
<name>A0AAW4FVX1_9HYPH</name>
<dbReference type="RefSeq" id="WP_203529786.1">
    <property type="nucleotide sequence ID" value="NZ_CP083371.1"/>
</dbReference>
<dbReference type="Gene3D" id="3.10.180.10">
    <property type="entry name" value="2,3-Dihydroxybiphenyl 1,2-Dioxygenase, domain 1"/>
    <property type="match status" value="1"/>
</dbReference>
<dbReference type="Pfam" id="PF00903">
    <property type="entry name" value="Glyoxalase"/>
    <property type="match status" value="1"/>
</dbReference>
<dbReference type="InterPro" id="IPR029068">
    <property type="entry name" value="Glyas_Bleomycin-R_OHBP_Dase"/>
</dbReference>
<dbReference type="InterPro" id="IPR037523">
    <property type="entry name" value="VOC_core"/>
</dbReference>
<protein>
    <submittedName>
        <fullName evidence="2">VOC family protein</fullName>
    </submittedName>
</protein>
<keyword evidence="3" id="KW-1185">Reference proteome</keyword>
<dbReference type="CDD" id="cd07263">
    <property type="entry name" value="VOC_like"/>
    <property type="match status" value="1"/>
</dbReference>
<comment type="caution">
    <text evidence="2">The sequence shown here is derived from an EMBL/GenBank/DDBJ whole genome shotgun (WGS) entry which is preliminary data.</text>
</comment>
<accession>A0AAW4FVX1</accession>
<evidence type="ECO:0000259" key="1">
    <source>
        <dbReference type="PROSITE" id="PS51819"/>
    </source>
</evidence>
<organism evidence="2 3">
    <name type="scientific">Ensifer canadensis</name>
    <dbReference type="NCBI Taxonomy" id="555315"/>
    <lineage>
        <taxon>Bacteria</taxon>
        <taxon>Pseudomonadati</taxon>
        <taxon>Pseudomonadota</taxon>
        <taxon>Alphaproteobacteria</taxon>
        <taxon>Hyphomicrobiales</taxon>
        <taxon>Rhizobiaceae</taxon>
        <taxon>Sinorhizobium/Ensifer group</taxon>
        <taxon>Ensifer</taxon>
    </lineage>
</organism>
<dbReference type="InterPro" id="IPR004360">
    <property type="entry name" value="Glyas_Fos-R_dOase_dom"/>
</dbReference>
<dbReference type="PANTHER" id="PTHR36437">
    <property type="entry name" value="GLYOXALASE/BLEOMYCIN RESISTANCE PROTEIN/DIOXYGENASE"/>
    <property type="match status" value="1"/>
</dbReference>
<dbReference type="AlphaFoldDB" id="A0AAW4FVX1"/>
<dbReference type="SUPFAM" id="SSF54593">
    <property type="entry name" value="Glyoxalase/Bleomycin resistance protein/Dihydroxybiphenyl dioxygenase"/>
    <property type="match status" value="1"/>
</dbReference>
<dbReference type="EMBL" id="WXFA01000045">
    <property type="protein sequence ID" value="MBM3095435.1"/>
    <property type="molecule type" value="Genomic_DNA"/>
</dbReference>
<sequence length="134" mass="15178">MNQALALIAIVVRDYDEAIDFYVNKLKFALVEDSYQPEQDKRWVVVKPVGDGSTSLLLARASSPHQENYIGDQAGGRVFLFLRTDDFVRDYADLVARGVEFVREPKDAPYGTVAVFKDLYGNLWDLVQFTDGRP</sequence>
<dbReference type="PANTHER" id="PTHR36437:SF2">
    <property type="entry name" value="GLYOXALASE_BLEOMYCIN RESISTANCE PROTEIN_DIOXYGENASE"/>
    <property type="match status" value="1"/>
</dbReference>
<feature type="domain" description="VOC" evidence="1">
    <location>
        <begin position="4"/>
        <end position="129"/>
    </location>
</feature>
<dbReference type="PROSITE" id="PS51819">
    <property type="entry name" value="VOC"/>
    <property type="match status" value="1"/>
</dbReference>
<reference evidence="2 3" key="1">
    <citation type="submission" date="2020-01" db="EMBL/GenBank/DDBJ databases">
        <title>Draft genome assembly of Ensifer adhaerens T173.</title>
        <authorList>
            <person name="Craig J.E."/>
            <person name="Stinchcombe J.R."/>
        </authorList>
    </citation>
    <scope>NUCLEOTIDE SEQUENCE [LARGE SCALE GENOMIC DNA]</scope>
    <source>
        <strain evidence="2 3">T173</strain>
    </source>
</reference>
<proteinExistence type="predicted"/>